<evidence type="ECO:0000313" key="2">
    <source>
        <dbReference type="EMBL" id="OHA02203.1"/>
    </source>
</evidence>
<dbReference type="InterPro" id="IPR012347">
    <property type="entry name" value="Ferritin-like"/>
</dbReference>
<feature type="region of interest" description="Disordered" evidence="1">
    <location>
        <begin position="1"/>
        <end position="24"/>
    </location>
</feature>
<dbReference type="SUPFAM" id="SSF47240">
    <property type="entry name" value="Ferritin-like"/>
    <property type="match status" value="1"/>
</dbReference>
<dbReference type="GO" id="GO:0010124">
    <property type="term" value="P:phenylacetate catabolic process"/>
    <property type="evidence" value="ECO:0007669"/>
    <property type="project" value="InterPro"/>
</dbReference>
<dbReference type="PANTHER" id="PTHR30458:SF0">
    <property type="entry name" value="1,2-PHENYLACETYL-COA EPOXIDASE, SUBUNIT C"/>
    <property type="match status" value="1"/>
</dbReference>
<dbReference type="InterPro" id="IPR007814">
    <property type="entry name" value="PaaA_PaaC"/>
</dbReference>
<evidence type="ECO:0008006" key="4">
    <source>
        <dbReference type="Google" id="ProtNLM"/>
    </source>
</evidence>
<gene>
    <name evidence="2" type="ORF">A3C16_00765</name>
</gene>
<organism evidence="2 3">
    <name type="scientific">Candidatus Sungbacteria bacterium RIFCSPHIGHO2_02_FULL_51_29</name>
    <dbReference type="NCBI Taxonomy" id="1802273"/>
    <lineage>
        <taxon>Bacteria</taxon>
        <taxon>Candidatus Sungiibacteriota</taxon>
    </lineage>
</organism>
<dbReference type="GO" id="GO:0005829">
    <property type="term" value="C:cytosol"/>
    <property type="evidence" value="ECO:0007669"/>
    <property type="project" value="TreeGrafter"/>
</dbReference>
<dbReference type="InterPro" id="IPR009078">
    <property type="entry name" value="Ferritin-like_SF"/>
</dbReference>
<dbReference type="AlphaFoldDB" id="A0A1G2KS78"/>
<reference evidence="2 3" key="1">
    <citation type="journal article" date="2016" name="Nat. Commun.">
        <title>Thousands of microbial genomes shed light on interconnected biogeochemical processes in an aquifer system.</title>
        <authorList>
            <person name="Anantharaman K."/>
            <person name="Brown C.T."/>
            <person name="Hug L.A."/>
            <person name="Sharon I."/>
            <person name="Castelle C.J."/>
            <person name="Probst A.J."/>
            <person name="Thomas B.C."/>
            <person name="Singh A."/>
            <person name="Wilkins M.J."/>
            <person name="Karaoz U."/>
            <person name="Brodie E.L."/>
            <person name="Williams K.H."/>
            <person name="Hubbard S.S."/>
            <person name="Banfield J.F."/>
        </authorList>
    </citation>
    <scope>NUCLEOTIDE SEQUENCE [LARGE SCALE GENOMIC DNA]</scope>
</reference>
<comment type="caution">
    <text evidence="2">The sequence shown here is derived from an EMBL/GenBank/DDBJ whole genome shotgun (WGS) entry which is preliminary data.</text>
</comment>
<proteinExistence type="predicted"/>
<dbReference type="Proteomes" id="UP000177811">
    <property type="component" value="Unassembled WGS sequence"/>
</dbReference>
<dbReference type="EMBL" id="MHQL01000042">
    <property type="protein sequence ID" value="OHA02203.1"/>
    <property type="molecule type" value="Genomic_DNA"/>
</dbReference>
<protein>
    <recommendedName>
        <fullName evidence="4">Phenylacetic acid catabolic</fullName>
    </recommendedName>
</protein>
<dbReference type="Gene3D" id="1.20.1260.10">
    <property type="match status" value="1"/>
</dbReference>
<evidence type="ECO:0000256" key="1">
    <source>
        <dbReference type="SAM" id="MobiDB-lite"/>
    </source>
</evidence>
<dbReference type="Pfam" id="PF05138">
    <property type="entry name" value="PaaA_PaaC"/>
    <property type="match status" value="1"/>
</dbReference>
<accession>A0A1G2KS78</accession>
<dbReference type="InterPro" id="IPR052703">
    <property type="entry name" value="Aromatic_CoA_ox/epox"/>
</dbReference>
<name>A0A1G2KS78_9BACT</name>
<sequence length="254" mass="28736">MADSNDTATSGSASGATSGSRKYGNASDMPRELFGLLTQTIITQWNCEYWGGMNYLQCIQLAPTLAERKTVARIGMEELGHAFILESGPLKVLGVNPWIQRALSVQYQANILKIFQFPDRFTTWAHFLMYNHLQDRSAAIQLAEFRGGPFEPWNDAIRKIEAEEGGHIQHGENGIRELARTPEGRADLHFALRDWLPLALDAFGVPDEQSRSLALYRRYGLKKSNNEARRRFKEEIRPLLDEIGLRHPLLENPA</sequence>
<feature type="compositionally biased region" description="Low complexity" evidence="1">
    <location>
        <begin position="7"/>
        <end position="20"/>
    </location>
</feature>
<evidence type="ECO:0000313" key="3">
    <source>
        <dbReference type="Proteomes" id="UP000177811"/>
    </source>
</evidence>
<dbReference type="PANTHER" id="PTHR30458">
    <property type="entry name" value="PHENYLACETIC ACID DEGRADATION PROTEIN PAA"/>
    <property type="match status" value="1"/>
</dbReference>